<feature type="coiled-coil region" evidence="1">
    <location>
        <begin position="182"/>
        <end position="223"/>
    </location>
</feature>
<dbReference type="Gene3D" id="3.40.50.300">
    <property type="entry name" value="P-loop containing nucleotide triphosphate hydrolases"/>
    <property type="match status" value="2"/>
</dbReference>
<evidence type="ECO:0000313" key="3">
    <source>
        <dbReference type="EMBL" id="NSG85696.1"/>
    </source>
</evidence>
<keyword evidence="4" id="KW-1185">Reference proteome</keyword>
<reference evidence="3 4" key="1">
    <citation type="journal article" date="2020" name="Cell Host Microbe">
        <title>Functional and Genomic Variation between Human-Derived Isolates of Lachnospiraceae Reveals Inter- and Intra-Species Diversity.</title>
        <authorList>
            <person name="Sorbara M.T."/>
            <person name="Littmann E.R."/>
            <person name="Fontana E."/>
            <person name="Moody T.U."/>
            <person name="Kohout C.E."/>
            <person name="Gjonbalaj M."/>
            <person name="Eaton V."/>
            <person name="Seok R."/>
            <person name="Leiner I.M."/>
            <person name="Pamer E.G."/>
        </authorList>
    </citation>
    <scope>NUCLEOTIDE SEQUENCE [LARGE SCALE GENOMIC DNA]</scope>
    <source>
        <strain evidence="3 4">MSK.17.74</strain>
    </source>
</reference>
<protein>
    <recommendedName>
        <fullName evidence="5">Rad50/SbcC-type AAA domain-containing protein</fullName>
    </recommendedName>
</protein>
<sequence>MIFKRILINNFGGLREKDIELTSGVNVLYGLKETEMNIVFIFVKSMFFGVPEEMQEKNGIYEKAGTEASREKYGGTIWFQHNGKDYRLTRETGAGIHNCELFCEDTREILNGENGALERILGGFSENLFDNTVMVESLSGSSSREMAKELQNKLAVLSKSGDGLVDLGRTEQMLKMWRKGYLTQKERGRKAVQREQEKLSEKLESLQNDLDGLRDQKGQVVQAQAKIYSAAGKEATVIEEQLQTIEKKNLGMVIAGILAVIVGIIGIVGRFQLTDEMSKIGMDVCIIAAVVAMVYTLTARRKLHMEFVKLKKKKVYLQSQQEKLKSSKEDIDGIYGEKLTAFTNLQSEYQEFELEMSLPTSEDLETQSLNLAMDTIKELSRSIYLEKGRKIRIRASQIFRELTDGKYIEFYGDEGQSLELCLEEGTVLAENLEKENLEMLYFSIQMAAAELFTNETVFPVILDDIFHGKNQDKLMAVFRWLKKQPRQVLLFTNNKDMADIF</sequence>
<dbReference type="Proteomes" id="UP001644719">
    <property type="component" value="Unassembled WGS sequence"/>
</dbReference>
<keyword evidence="2" id="KW-0472">Membrane</keyword>
<gene>
    <name evidence="3" type="ORF">G5B17_09660</name>
</gene>
<dbReference type="RefSeq" id="WP_173769805.1">
    <property type="nucleotide sequence ID" value="NZ_JAAIPU010000006.1"/>
</dbReference>
<accession>A0ABX2H693</accession>
<evidence type="ECO:0000313" key="4">
    <source>
        <dbReference type="Proteomes" id="UP001644719"/>
    </source>
</evidence>
<evidence type="ECO:0000256" key="1">
    <source>
        <dbReference type="SAM" id="Coils"/>
    </source>
</evidence>
<comment type="caution">
    <text evidence="3">The sequence shown here is derived from an EMBL/GenBank/DDBJ whole genome shotgun (WGS) entry which is preliminary data.</text>
</comment>
<evidence type="ECO:0008006" key="5">
    <source>
        <dbReference type="Google" id="ProtNLM"/>
    </source>
</evidence>
<name>A0ABX2H693_9FIRM</name>
<dbReference type="InterPro" id="IPR027417">
    <property type="entry name" value="P-loop_NTPase"/>
</dbReference>
<keyword evidence="1" id="KW-0175">Coiled coil</keyword>
<feature type="transmembrane region" description="Helical" evidence="2">
    <location>
        <begin position="280"/>
        <end position="299"/>
    </location>
</feature>
<proteinExistence type="predicted"/>
<organism evidence="3 4">
    <name type="scientific">Blautia faecis</name>
    <dbReference type="NCBI Taxonomy" id="871665"/>
    <lineage>
        <taxon>Bacteria</taxon>
        <taxon>Bacillati</taxon>
        <taxon>Bacillota</taxon>
        <taxon>Clostridia</taxon>
        <taxon>Lachnospirales</taxon>
        <taxon>Lachnospiraceae</taxon>
        <taxon>Blautia</taxon>
    </lineage>
</organism>
<dbReference type="EMBL" id="JAAITS010000024">
    <property type="protein sequence ID" value="NSG85696.1"/>
    <property type="molecule type" value="Genomic_DNA"/>
</dbReference>
<feature type="transmembrane region" description="Helical" evidence="2">
    <location>
        <begin position="250"/>
        <end position="268"/>
    </location>
</feature>
<keyword evidence="2" id="KW-0812">Transmembrane</keyword>
<keyword evidence="2" id="KW-1133">Transmembrane helix</keyword>
<evidence type="ECO:0000256" key="2">
    <source>
        <dbReference type="SAM" id="Phobius"/>
    </source>
</evidence>